<dbReference type="Proteomes" id="UP000499080">
    <property type="component" value="Unassembled WGS sequence"/>
</dbReference>
<keyword evidence="2" id="KW-1185">Reference proteome</keyword>
<proteinExistence type="predicted"/>
<dbReference type="OrthoDB" id="6432034at2759"/>
<name>A0A4Y2IDD5_ARAVE</name>
<organism evidence="1 2">
    <name type="scientific">Araneus ventricosus</name>
    <name type="common">Orbweaver spider</name>
    <name type="synonym">Epeira ventricosa</name>
    <dbReference type="NCBI Taxonomy" id="182803"/>
    <lineage>
        <taxon>Eukaryota</taxon>
        <taxon>Metazoa</taxon>
        <taxon>Ecdysozoa</taxon>
        <taxon>Arthropoda</taxon>
        <taxon>Chelicerata</taxon>
        <taxon>Arachnida</taxon>
        <taxon>Araneae</taxon>
        <taxon>Araneomorphae</taxon>
        <taxon>Entelegynae</taxon>
        <taxon>Araneoidea</taxon>
        <taxon>Araneidae</taxon>
        <taxon>Araneus</taxon>
    </lineage>
</organism>
<dbReference type="InterPro" id="IPR036397">
    <property type="entry name" value="RNaseH_sf"/>
</dbReference>
<dbReference type="EMBL" id="BGPR01002571">
    <property type="protein sequence ID" value="GBM75658.1"/>
    <property type="molecule type" value="Genomic_DNA"/>
</dbReference>
<reference evidence="1 2" key="1">
    <citation type="journal article" date="2019" name="Sci. Rep.">
        <title>Orb-weaving spider Araneus ventricosus genome elucidates the spidroin gene catalogue.</title>
        <authorList>
            <person name="Kono N."/>
            <person name="Nakamura H."/>
            <person name="Ohtoshi R."/>
            <person name="Moran D.A.P."/>
            <person name="Shinohara A."/>
            <person name="Yoshida Y."/>
            <person name="Fujiwara M."/>
            <person name="Mori M."/>
            <person name="Tomita M."/>
            <person name="Arakawa K."/>
        </authorList>
    </citation>
    <scope>NUCLEOTIDE SEQUENCE [LARGE SCALE GENOMIC DNA]</scope>
</reference>
<comment type="caution">
    <text evidence="1">The sequence shown here is derived from an EMBL/GenBank/DDBJ whole genome shotgun (WGS) entry which is preliminary data.</text>
</comment>
<gene>
    <name evidence="1" type="ORF">AVEN_269887_1</name>
</gene>
<sequence>MRATKHVHHSPDLALSDFQLSGPFKKNLVGHYFRSEAEVQEIVIKWLQDLEPDFFYVGFSSMSQMLQQPWGLTNAKIPLCRKHQNPCPRSI</sequence>
<dbReference type="GO" id="GO:0003676">
    <property type="term" value="F:nucleic acid binding"/>
    <property type="evidence" value="ECO:0007669"/>
    <property type="project" value="InterPro"/>
</dbReference>
<evidence type="ECO:0000313" key="2">
    <source>
        <dbReference type="Proteomes" id="UP000499080"/>
    </source>
</evidence>
<protein>
    <submittedName>
        <fullName evidence="1">Uncharacterized protein</fullName>
    </submittedName>
</protein>
<accession>A0A4Y2IDD5</accession>
<dbReference type="Gene3D" id="3.30.420.10">
    <property type="entry name" value="Ribonuclease H-like superfamily/Ribonuclease H"/>
    <property type="match status" value="1"/>
</dbReference>
<dbReference type="AlphaFoldDB" id="A0A4Y2IDD5"/>
<evidence type="ECO:0000313" key="1">
    <source>
        <dbReference type="EMBL" id="GBM75658.1"/>
    </source>
</evidence>